<dbReference type="EMBL" id="JBHUHD010000001">
    <property type="protein sequence ID" value="MFD2139185.1"/>
    <property type="molecule type" value="Genomic_DNA"/>
</dbReference>
<dbReference type="PIRSF" id="PIRSF031982">
    <property type="entry name" value="UCP031982_abhydr"/>
    <property type="match status" value="1"/>
</dbReference>
<comment type="caution">
    <text evidence="1">The sequence shown here is derived from an EMBL/GenBank/DDBJ whole genome shotgun (WGS) entry which is preliminary data.</text>
</comment>
<evidence type="ECO:0000313" key="1">
    <source>
        <dbReference type="EMBL" id="MFD2139185.1"/>
    </source>
</evidence>
<keyword evidence="2" id="KW-1185">Reference proteome</keyword>
<accession>A0ABW4YS60</accession>
<dbReference type="SUPFAM" id="SSF53474">
    <property type="entry name" value="alpha/beta-Hydrolases"/>
    <property type="match status" value="1"/>
</dbReference>
<gene>
    <name evidence="1" type="ORF">ACFSNC_02100</name>
</gene>
<dbReference type="GO" id="GO:0016787">
    <property type="term" value="F:hydrolase activity"/>
    <property type="evidence" value="ECO:0007669"/>
    <property type="project" value="UniProtKB-KW"/>
</dbReference>
<keyword evidence="1" id="KW-0378">Hydrolase</keyword>
<dbReference type="InterPro" id="IPR029058">
    <property type="entry name" value="AB_hydrolase_fold"/>
</dbReference>
<dbReference type="Gene3D" id="3.40.50.1820">
    <property type="entry name" value="alpha/beta hydrolase"/>
    <property type="match status" value="1"/>
</dbReference>
<protein>
    <submittedName>
        <fullName evidence="1">Alpha/beta hydrolase family protein</fullName>
    </submittedName>
</protein>
<proteinExistence type="predicted"/>
<organism evidence="1 2">
    <name type="scientific">Ancylobacter oerskovii</name>
    <dbReference type="NCBI Taxonomy" id="459519"/>
    <lineage>
        <taxon>Bacteria</taxon>
        <taxon>Pseudomonadati</taxon>
        <taxon>Pseudomonadota</taxon>
        <taxon>Alphaproteobacteria</taxon>
        <taxon>Hyphomicrobiales</taxon>
        <taxon>Xanthobacteraceae</taxon>
        <taxon>Ancylobacter</taxon>
    </lineage>
</organism>
<dbReference type="InterPro" id="IPR016986">
    <property type="entry name" value="UCP031982_abhydr"/>
</dbReference>
<sequence length="339" mass="34066">MLSRLVLATVLILGLLPGARAADREVGLRRLAAAVGERGATVAVDLWYPAGAGGEPVRQGATPVFEGVAALRNAPAAEGRFPVVLLAHGGLRSNPDLAGWIAAGLAAQGAIVVMPRSPAARPGPGALDEARLRPADLRAALDAVETDPDVAAHRASGRVVAVGFFLGGTSALALAGARLDAQAYRRSCDPPAAGPDCSWFAAQGLDLHAAIDDRVGDPARDPRIAAVIAVDPELTGSLAPASLKEIAVPVTLVRLGPATGAALADVPEDALAGIPALRRVGIAGATPFAAFGRCTPRGAALLVEEGEDDAICREGAGLSRAELQAGMARLIGAAVASAP</sequence>
<dbReference type="Proteomes" id="UP001597299">
    <property type="component" value="Unassembled WGS sequence"/>
</dbReference>
<reference evidence="2" key="1">
    <citation type="journal article" date="2019" name="Int. J. Syst. Evol. Microbiol.">
        <title>The Global Catalogue of Microorganisms (GCM) 10K type strain sequencing project: providing services to taxonomists for standard genome sequencing and annotation.</title>
        <authorList>
            <consortium name="The Broad Institute Genomics Platform"/>
            <consortium name="The Broad Institute Genome Sequencing Center for Infectious Disease"/>
            <person name="Wu L."/>
            <person name="Ma J."/>
        </authorList>
    </citation>
    <scope>NUCLEOTIDE SEQUENCE [LARGE SCALE GENOMIC DNA]</scope>
    <source>
        <strain evidence="2">CCM 7435</strain>
    </source>
</reference>
<name>A0ABW4YS60_9HYPH</name>
<dbReference type="RefSeq" id="WP_213354431.1">
    <property type="nucleotide sequence ID" value="NZ_JAHBGB010000041.1"/>
</dbReference>
<evidence type="ECO:0000313" key="2">
    <source>
        <dbReference type="Proteomes" id="UP001597299"/>
    </source>
</evidence>